<protein>
    <recommendedName>
        <fullName evidence="1">Reverse transcriptase Ty1/copia-type domain-containing protein</fullName>
    </recommendedName>
</protein>
<dbReference type="InterPro" id="IPR013103">
    <property type="entry name" value="RVT_2"/>
</dbReference>
<evidence type="ECO:0000313" key="2">
    <source>
        <dbReference type="EMBL" id="KAK6148066.1"/>
    </source>
</evidence>
<dbReference type="CDD" id="cd09272">
    <property type="entry name" value="RNase_HI_RT_Ty1"/>
    <property type="match status" value="1"/>
</dbReference>
<feature type="domain" description="Reverse transcriptase Ty1/copia-type" evidence="1">
    <location>
        <begin position="2"/>
        <end position="131"/>
    </location>
</feature>
<dbReference type="EMBL" id="JABTTQ020000010">
    <property type="protein sequence ID" value="KAK6148066.1"/>
    <property type="molecule type" value="Genomic_DNA"/>
</dbReference>
<dbReference type="Pfam" id="PF07727">
    <property type="entry name" value="RVT_2"/>
    <property type="match status" value="1"/>
</dbReference>
<name>A0ABR0WN86_REHGL</name>
<accession>A0ABR0WN86</accession>
<proteinExistence type="predicted"/>
<evidence type="ECO:0000259" key="1">
    <source>
        <dbReference type="Pfam" id="PF07727"/>
    </source>
</evidence>
<keyword evidence="3" id="KW-1185">Reference proteome</keyword>
<gene>
    <name evidence="2" type="ORF">DH2020_018978</name>
</gene>
<sequence>MVCKLKKSIYGLKQASRQWYHKFHQVIISYGFEVNVVDDCVYHKFSGSKYIFLVLYVDDLLIMGSSHDTIMETKRMLKRNFDMKDMGTADVILGIKISRTPNGIILSQSHYVEKVLKKFNAFDNSPSKTPIDLSINLVANKTEPVAQMEYSRIIGSLMYITNCTRPDLAYPVNMLSRFTSNPSHEHWKALTRVLKYLKYTLDYGLYYSRYPVVLEGYSDASWISDSKDSYSTSGYIFTIGGGAVSWKSTKQTCIARSTMEFEVYSFG</sequence>
<dbReference type="PANTHER" id="PTHR11439">
    <property type="entry name" value="GAG-POL-RELATED RETROTRANSPOSON"/>
    <property type="match status" value="1"/>
</dbReference>
<organism evidence="2 3">
    <name type="scientific">Rehmannia glutinosa</name>
    <name type="common">Chinese foxglove</name>
    <dbReference type="NCBI Taxonomy" id="99300"/>
    <lineage>
        <taxon>Eukaryota</taxon>
        <taxon>Viridiplantae</taxon>
        <taxon>Streptophyta</taxon>
        <taxon>Embryophyta</taxon>
        <taxon>Tracheophyta</taxon>
        <taxon>Spermatophyta</taxon>
        <taxon>Magnoliopsida</taxon>
        <taxon>eudicotyledons</taxon>
        <taxon>Gunneridae</taxon>
        <taxon>Pentapetalae</taxon>
        <taxon>asterids</taxon>
        <taxon>lamiids</taxon>
        <taxon>Lamiales</taxon>
        <taxon>Orobanchaceae</taxon>
        <taxon>Rehmannieae</taxon>
        <taxon>Rehmannia</taxon>
    </lineage>
</organism>
<evidence type="ECO:0000313" key="3">
    <source>
        <dbReference type="Proteomes" id="UP001318860"/>
    </source>
</evidence>
<dbReference type="Proteomes" id="UP001318860">
    <property type="component" value="Unassembled WGS sequence"/>
</dbReference>
<dbReference type="PANTHER" id="PTHR11439:SF521">
    <property type="entry name" value="RNA-DIRECTED DNA POLYMERASE"/>
    <property type="match status" value="1"/>
</dbReference>
<comment type="caution">
    <text evidence="2">The sequence shown here is derived from an EMBL/GenBank/DDBJ whole genome shotgun (WGS) entry which is preliminary data.</text>
</comment>
<reference evidence="2 3" key="1">
    <citation type="journal article" date="2021" name="Comput. Struct. Biotechnol. J.">
        <title>De novo genome assembly of the potent medicinal plant Rehmannia glutinosa using nanopore technology.</title>
        <authorList>
            <person name="Ma L."/>
            <person name="Dong C."/>
            <person name="Song C."/>
            <person name="Wang X."/>
            <person name="Zheng X."/>
            <person name="Niu Y."/>
            <person name="Chen S."/>
            <person name="Feng W."/>
        </authorList>
    </citation>
    <scope>NUCLEOTIDE SEQUENCE [LARGE SCALE GENOMIC DNA]</scope>
    <source>
        <strain evidence="2">DH-2019</strain>
    </source>
</reference>
<dbReference type="SUPFAM" id="SSF56672">
    <property type="entry name" value="DNA/RNA polymerases"/>
    <property type="match status" value="1"/>
</dbReference>
<dbReference type="InterPro" id="IPR043502">
    <property type="entry name" value="DNA/RNA_pol_sf"/>
</dbReference>